<keyword evidence="1" id="KW-0472">Membrane</keyword>
<keyword evidence="1" id="KW-0812">Transmembrane</keyword>
<feature type="transmembrane region" description="Helical" evidence="1">
    <location>
        <begin position="41"/>
        <end position="57"/>
    </location>
</feature>
<name>A0A2T4MZI3_AERVE</name>
<dbReference type="Proteomes" id="UP000241986">
    <property type="component" value="Unassembled WGS sequence"/>
</dbReference>
<keyword evidence="1" id="KW-1133">Transmembrane helix</keyword>
<proteinExistence type="predicted"/>
<gene>
    <name evidence="2" type="ORF">DAA48_15665</name>
</gene>
<sequence>MIFVTFTASIAQKKRNHAFDDSYITKINCYKMLVGKASGRYPLILMLLIIKVFYDFQDSMGKNIYKTTCYSNDNHDHIAIIGFMGYTIGVIELPRLVRLYSCSF</sequence>
<evidence type="ECO:0000313" key="2">
    <source>
        <dbReference type="EMBL" id="PTH80000.1"/>
    </source>
</evidence>
<feature type="transmembrane region" description="Helical" evidence="1">
    <location>
        <begin position="77"/>
        <end position="97"/>
    </location>
</feature>
<protein>
    <submittedName>
        <fullName evidence="2">Uncharacterized protein</fullName>
    </submittedName>
</protein>
<evidence type="ECO:0000256" key="1">
    <source>
        <dbReference type="SAM" id="Phobius"/>
    </source>
</evidence>
<organism evidence="2 3">
    <name type="scientific">Aeromonas veronii</name>
    <dbReference type="NCBI Taxonomy" id="654"/>
    <lineage>
        <taxon>Bacteria</taxon>
        <taxon>Pseudomonadati</taxon>
        <taxon>Pseudomonadota</taxon>
        <taxon>Gammaproteobacteria</taxon>
        <taxon>Aeromonadales</taxon>
        <taxon>Aeromonadaceae</taxon>
        <taxon>Aeromonas</taxon>
    </lineage>
</organism>
<evidence type="ECO:0000313" key="3">
    <source>
        <dbReference type="Proteomes" id="UP000241986"/>
    </source>
</evidence>
<dbReference type="EMBL" id="PZKL01000037">
    <property type="protein sequence ID" value="PTH80000.1"/>
    <property type="molecule type" value="Genomic_DNA"/>
</dbReference>
<dbReference type="AlphaFoldDB" id="A0A2T4MZI3"/>
<accession>A0A2T4MZI3</accession>
<reference evidence="2 3" key="1">
    <citation type="submission" date="2018-03" db="EMBL/GenBank/DDBJ databases">
        <title>Aeromonas veronii whole genome sequencing and analysis.</title>
        <authorList>
            <person name="Xie H."/>
            <person name="Liu T."/>
            <person name="Wang K."/>
        </authorList>
    </citation>
    <scope>NUCLEOTIDE SEQUENCE [LARGE SCALE GENOMIC DNA]</scope>
    <source>
        <strain evidence="2 3">XH.VA.1</strain>
    </source>
</reference>
<comment type="caution">
    <text evidence="2">The sequence shown here is derived from an EMBL/GenBank/DDBJ whole genome shotgun (WGS) entry which is preliminary data.</text>
</comment>